<proteinExistence type="predicted"/>
<name>A0A9W9W9J7_9EURO</name>
<dbReference type="EMBL" id="JAPZBU010000004">
    <property type="protein sequence ID" value="KAJ5408951.1"/>
    <property type="molecule type" value="Genomic_DNA"/>
</dbReference>
<keyword evidence="3" id="KW-1185">Reference proteome</keyword>
<protein>
    <submittedName>
        <fullName evidence="2">Uncharacterized protein</fullName>
    </submittedName>
</protein>
<gene>
    <name evidence="2" type="ORF">N7509_002834</name>
</gene>
<feature type="compositionally biased region" description="Basic and acidic residues" evidence="1">
    <location>
        <begin position="162"/>
        <end position="204"/>
    </location>
</feature>
<evidence type="ECO:0000256" key="1">
    <source>
        <dbReference type="SAM" id="MobiDB-lite"/>
    </source>
</evidence>
<dbReference type="OrthoDB" id="10604510at2759"/>
<organism evidence="2 3">
    <name type="scientific">Penicillium cosmopolitanum</name>
    <dbReference type="NCBI Taxonomy" id="1131564"/>
    <lineage>
        <taxon>Eukaryota</taxon>
        <taxon>Fungi</taxon>
        <taxon>Dikarya</taxon>
        <taxon>Ascomycota</taxon>
        <taxon>Pezizomycotina</taxon>
        <taxon>Eurotiomycetes</taxon>
        <taxon>Eurotiomycetidae</taxon>
        <taxon>Eurotiales</taxon>
        <taxon>Aspergillaceae</taxon>
        <taxon>Penicillium</taxon>
    </lineage>
</organism>
<evidence type="ECO:0000313" key="3">
    <source>
        <dbReference type="Proteomes" id="UP001147747"/>
    </source>
</evidence>
<dbReference type="GeneID" id="81366451"/>
<dbReference type="RefSeq" id="XP_056493266.1">
    <property type="nucleotide sequence ID" value="XM_056627471.1"/>
</dbReference>
<comment type="caution">
    <text evidence="2">The sequence shown here is derived from an EMBL/GenBank/DDBJ whole genome shotgun (WGS) entry which is preliminary data.</text>
</comment>
<accession>A0A9W9W9J7</accession>
<dbReference type="AlphaFoldDB" id="A0A9W9W9J7"/>
<reference evidence="2" key="2">
    <citation type="journal article" date="2023" name="IMA Fungus">
        <title>Comparative genomic study of the Penicillium genus elucidates a diverse pangenome and 15 lateral gene transfer events.</title>
        <authorList>
            <person name="Petersen C."/>
            <person name="Sorensen T."/>
            <person name="Nielsen M.R."/>
            <person name="Sondergaard T.E."/>
            <person name="Sorensen J.L."/>
            <person name="Fitzpatrick D.A."/>
            <person name="Frisvad J.C."/>
            <person name="Nielsen K.L."/>
        </authorList>
    </citation>
    <scope>NUCLEOTIDE SEQUENCE</scope>
    <source>
        <strain evidence="2">IBT 29677</strain>
    </source>
</reference>
<evidence type="ECO:0000313" key="2">
    <source>
        <dbReference type="EMBL" id="KAJ5408951.1"/>
    </source>
</evidence>
<sequence length="227" mass="26323">MAPTYSGSDYLQTPADSYASTSGYDAELGTETPDTIAKTRTTCLLSQDGIPCKRCFFKMPTIDAPCEPQLQVLRRPGPAPTACKNCRRKHKKCVNFSWAFEIDIHPPFWQLNFAYFPKAHHVDVHRILSYVPMETGEFRRNQSKIELPDQNEMIEPGAQDGEIHEQQRHEQQHHEQQHHEQQHHEQQHHEQQHHEQQAEQRLDQEVTPNGGPRNSWFCKCPFGFSSN</sequence>
<dbReference type="Proteomes" id="UP001147747">
    <property type="component" value="Unassembled WGS sequence"/>
</dbReference>
<feature type="region of interest" description="Disordered" evidence="1">
    <location>
        <begin position="162"/>
        <end position="217"/>
    </location>
</feature>
<reference evidence="2" key="1">
    <citation type="submission" date="2022-12" db="EMBL/GenBank/DDBJ databases">
        <authorList>
            <person name="Petersen C."/>
        </authorList>
    </citation>
    <scope>NUCLEOTIDE SEQUENCE</scope>
    <source>
        <strain evidence="2">IBT 29677</strain>
    </source>
</reference>